<dbReference type="Gene3D" id="2.20.25.20">
    <property type="match status" value="1"/>
</dbReference>
<organism evidence="4 5">
    <name type="scientific">Apophysomyces ossiformis</name>
    <dbReference type="NCBI Taxonomy" id="679940"/>
    <lineage>
        <taxon>Eukaryota</taxon>
        <taxon>Fungi</taxon>
        <taxon>Fungi incertae sedis</taxon>
        <taxon>Mucoromycota</taxon>
        <taxon>Mucoromycotina</taxon>
        <taxon>Mucoromycetes</taxon>
        <taxon>Mucorales</taxon>
        <taxon>Mucorineae</taxon>
        <taxon>Mucoraceae</taxon>
        <taxon>Apophysomyces</taxon>
    </lineage>
</organism>
<dbReference type="Pfam" id="PF01214">
    <property type="entry name" value="CK_II_beta"/>
    <property type="match status" value="1"/>
</dbReference>
<dbReference type="GO" id="GO:0006359">
    <property type="term" value="P:regulation of transcription by RNA polymerase III"/>
    <property type="evidence" value="ECO:0007669"/>
    <property type="project" value="TreeGrafter"/>
</dbReference>
<reference evidence="4" key="1">
    <citation type="submission" date="2020-01" db="EMBL/GenBank/DDBJ databases">
        <title>Genome Sequencing of Three Apophysomyces-Like Fungal Strains Confirms a Novel Fungal Genus in the Mucoromycota with divergent Burkholderia-like Endosymbiotic Bacteria.</title>
        <authorList>
            <person name="Stajich J.E."/>
            <person name="Macias A.M."/>
            <person name="Carter-House D."/>
            <person name="Lovett B."/>
            <person name="Kasson L.R."/>
            <person name="Berry K."/>
            <person name="Grigoriev I."/>
            <person name="Chang Y."/>
            <person name="Spatafora J."/>
            <person name="Kasson M.T."/>
        </authorList>
    </citation>
    <scope>NUCLEOTIDE SEQUENCE</scope>
    <source>
        <strain evidence="4">NRRL A-21654</strain>
    </source>
</reference>
<dbReference type="Proteomes" id="UP000605846">
    <property type="component" value="Unassembled WGS sequence"/>
</dbReference>
<evidence type="ECO:0000256" key="3">
    <source>
        <dbReference type="RuleBase" id="RU361268"/>
    </source>
</evidence>
<evidence type="ECO:0000313" key="4">
    <source>
        <dbReference type="EMBL" id="KAF7728058.1"/>
    </source>
</evidence>
<dbReference type="GO" id="GO:0019887">
    <property type="term" value="F:protein kinase regulator activity"/>
    <property type="evidence" value="ECO:0007669"/>
    <property type="project" value="InterPro"/>
</dbReference>
<proteinExistence type="inferred from homology"/>
<gene>
    <name evidence="4" type="primary">CKB1_2</name>
    <name evidence="4" type="ORF">EC973_006694</name>
</gene>
<dbReference type="AlphaFoldDB" id="A0A8H7EQW7"/>
<comment type="similarity">
    <text evidence="1 3">Belongs to the casein kinase 2 subunit beta family.</text>
</comment>
<dbReference type="GO" id="GO:0005737">
    <property type="term" value="C:cytoplasm"/>
    <property type="evidence" value="ECO:0007669"/>
    <property type="project" value="TreeGrafter"/>
</dbReference>
<dbReference type="OrthoDB" id="2275560at2759"/>
<dbReference type="GO" id="GO:0005956">
    <property type="term" value="C:protein kinase CK2 complex"/>
    <property type="evidence" value="ECO:0007669"/>
    <property type="project" value="UniProtKB-UniRule"/>
</dbReference>
<dbReference type="InterPro" id="IPR035991">
    <property type="entry name" value="Casein_kinase_II_beta-like"/>
</dbReference>
<dbReference type="PANTHER" id="PTHR11740:SF0">
    <property type="entry name" value="CASEIN KINASE II SUBUNIT BETA"/>
    <property type="match status" value="1"/>
</dbReference>
<dbReference type="FunFam" id="1.10.1820.10:FF:000005">
    <property type="entry name" value="Casein kinase II subunit beta"/>
    <property type="match status" value="1"/>
</dbReference>
<evidence type="ECO:0000256" key="2">
    <source>
        <dbReference type="ARBA" id="ARBA00045899"/>
    </source>
</evidence>
<evidence type="ECO:0000256" key="1">
    <source>
        <dbReference type="ARBA" id="ARBA00006941"/>
    </source>
</evidence>
<dbReference type="PROSITE" id="PS01101">
    <property type="entry name" value="CK2_BETA"/>
    <property type="match status" value="1"/>
</dbReference>
<comment type="subunit">
    <text evidence="3">Tetramer of two alpha and two beta subunits.</text>
</comment>
<dbReference type="PRINTS" id="PR00472">
    <property type="entry name" value="CASNKINASEII"/>
</dbReference>
<protein>
    <recommendedName>
        <fullName evidence="3">Casein kinase II subunit beta</fullName>
        <shortName evidence="3">CK II beta</shortName>
    </recommendedName>
</protein>
<keyword evidence="5" id="KW-1185">Reference proteome</keyword>
<comment type="caution">
    <text evidence="4">The sequence shown here is derived from an EMBL/GenBank/DDBJ whole genome shotgun (WGS) entry which is preliminary data.</text>
</comment>
<dbReference type="FunFam" id="2.20.25.20:FF:000001">
    <property type="entry name" value="Casein kinase II subunit beta"/>
    <property type="match status" value="1"/>
</dbReference>
<dbReference type="EMBL" id="JABAYA010000044">
    <property type="protein sequence ID" value="KAF7728058.1"/>
    <property type="molecule type" value="Genomic_DNA"/>
</dbReference>
<accession>A0A8H7EQW7</accession>
<dbReference type="PANTHER" id="PTHR11740">
    <property type="entry name" value="CASEIN KINASE II SUBUNIT BETA"/>
    <property type="match status" value="1"/>
</dbReference>
<dbReference type="SMART" id="SM01085">
    <property type="entry name" value="CK_II_beta"/>
    <property type="match status" value="1"/>
</dbReference>
<name>A0A8H7EQW7_9FUNG</name>
<dbReference type="Gene3D" id="1.10.1820.10">
    <property type="entry name" value="protein kinase ck2 holoenzyme, chain C, domain 1"/>
    <property type="match status" value="1"/>
</dbReference>
<dbReference type="InterPro" id="IPR016149">
    <property type="entry name" value="Casein_kin_II_reg-sub_N"/>
</dbReference>
<dbReference type="SUPFAM" id="SSF57798">
    <property type="entry name" value="Casein kinase II beta subunit"/>
    <property type="match status" value="1"/>
</dbReference>
<dbReference type="GO" id="GO:0034456">
    <property type="term" value="C:UTP-C complex"/>
    <property type="evidence" value="ECO:0007669"/>
    <property type="project" value="TreeGrafter"/>
</dbReference>
<sequence length="225" mass="25495">MEDTNNRMDSSCTEGDDGSLSWISWFCSLEGNEFYTEVSEEFIEDSFNLTGISAHVPFYQEALGMILDVEPEDDMYSKIPDMTILEPHAEMLYGLIHQRFINTRPGMRRMLSKYVKGDFGSCPRVYCQQSKVLPCGQHDIPKQSVVRLYCPSCKDVYAAPAKYNSTDGAHFGTTFPHLLCETYPEAVPSNPPITYTPRIFGFRVNELSPTGPRVQWLRLQPPSAP</sequence>
<dbReference type="InterPro" id="IPR000704">
    <property type="entry name" value="Casein_kinase_II_reg-sub"/>
</dbReference>
<comment type="function">
    <text evidence="2 3">Regulatory subunit of casein kinase II/CK2. As part of the kinase complex regulates the basal catalytic activity of the alpha subunit a constitutively active serine/threonine-protein kinase that phosphorylates a large number of substrates containing acidic residues C-terminal to the phosphorylated serine or threonine.</text>
</comment>
<evidence type="ECO:0000313" key="5">
    <source>
        <dbReference type="Proteomes" id="UP000605846"/>
    </source>
</evidence>